<dbReference type="AlphaFoldDB" id="A0AAE4B872"/>
<evidence type="ECO:0000313" key="11">
    <source>
        <dbReference type="Proteomes" id="UP001182042"/>
    </source>
</evidence>
<comment type="caution">
    <text evidence="10">The sequence shown here is derived from an EMBL/GenBank/DDBJ whole genome shotgun (WGS) entry which is preliminary data.</text>
</comment>
<evidence type="ECO:0000313" key="10">
    <source>
        <dbReference type="EMBL" id="MDR4250463.1"/>
    </source>
</evidence>
<evidence type="ECO:0000256" key="2">
    <source>
        <dbReference type="ARBA" id="ARBA00022525"/>
    </source>
</evidence>
<sequence length="55" mass="6139">MNIQNIIAYLIKNPGVVDELISGNASLIHADAQTTAAIIQGVKKEYMNAKYIWEY</sequence>
<keyword evidence="3" id="KW-0588">Pheromone</keyword>
<dbReference type="GO" id="GO:0005186">
    <property type="term" value="F:pheromone activity"/>
    <property type="evidence" value="ECO:0007669"/>
    <property type="project" value="UniProtKB-KW"/>
</dbReference>
<evidence type="ECO:0000256" key="9">
    <source>
        <dbReference type="ARBA" id="ARBA00030321"/>
    </source>
</evidence>
<accession>A0AAE4B872</accession>
<keyword evidence="6" id="KW-0636">Prenylation</keyword>
<evidence type="ECO:0000256" key="1">
    <source>
        <dbReference type="ARBA" id="ARBA00004613"/>
    </source>
</evidence>
<dbReference type="GO" id="GO:0005576">
    <property type="term" value="C:extracellular region"/>
    <property type="evidence" value="ECO:0007669"/>
    <property type="project" value="UniProtKB-SubCell"/>
</dbReference>
<dbReference type="RefSeq" id="WP_081311380.1">
    <property type="nucleotide sequence ID" value="NZ_CBDFOM010000002.1"/>
</dbReference>
<keyword evidence="5" id="KW-0449">Lipoprotein</keyword>
<dbReference type="Pfam" id="PF05952">
    <property type="entry name" value="ComX"/>
    <property type="match status" value="1"/>
</dbReference>
<name>A0AAE4B872_BACPU</name>
<evidence type="ECO:0000256" key="3">
    <source>
        <dbReference type="ARBA" id="ARBA00023044"/>
    </source>
</evidence>
<comment type="subunit">
    <text evidence="7">Interacts directly with the sensor histidine kinase ComP and stimulates its activity.</text>
</comment>
<gene>
    <name evidence="10" type="primary">comX</name>
    <name evidence="10" type="ORF">FO508_08905</name>
</gene>
<protein>
    <recommendedName>
        <fullName evidence="8">ComX pheromone</fullName>
    </recommendedName>
    <alternativeName>
        <fullName evidence="9">Competence pheromone</fullName>
    </alternativeName>
</protein>
<dbReference type="EMBL" id="VKQA01000002">
    <property type="protein sequence ID" value="MDR4250463.1"/>
    <property type="molecule type" value="Genomic_DNA"/>
</dbReference>
<evidence type="ECO:0000256" key="5">
    <source>
        <dbReference type="ARBA" id="ARBA00023288"/>
    </source>
</evidence>
<keyword evidence="4" id="KW-0178">Competence</keyword>
<reference evidence="10" key="1">
    <citation type="submission" date="2019-07" db="EMBL/GenBank/DDBJ databases">
        <title>Phylogenomic Reclassification of ATCC Bacillus Strains and Various Taxa within the Genus Bacillus.</title>
        <authorList>
            <person name="Riojas M.A."/>
            <person name="Frank A.M."/>
            <person name="Fenn S.L."/>
            <person name="King S."/>
            <person name="Brower S."/>
            <person name="Hazbon M.H."/>
        </authorList>
    </citation>
    <scope>NUCLEOTIDE SEQUENCE</scope>
    <source>
        <strain evidence="10">ATCC 27142</strain>
    </source>
</reference>
<evidence type="ECO:0000256" key="4">
    <source>
        <dbReference type="ARBA" id="ARBA00023287"/>
    </source>
</evidence>
<dbReference type="Proteomes" id="UP001182042">
    <property type="component" value="Unassembled WGS sequence"/>
</dbReference>
<dbReference type="GO" id="GO:0030420">
    <property type="term" value="P:establishment of competence for transformation"/>
    <property type="evidence" value="ECO:0007669"/>
    <property type="project" value="UniProtKB-KW"/>
</dbReference>
<proteinExistence type="predicted"/>
<evidence type="ECO:0000256" key="8">
    <source>
        <dbReference type="ARBA" id="ARBA00029545"/>
    </source>
</evidence>
<evidence type="ECO:0000256" key="6">
    <source>
        <dbReference type="ARBA" id="ARBA00023289"/>
    </source>
</evidence>
<comment type="subcellular location">
    <subcellularLocation>
        <location evidence="1">Secreted</location>
    </subcellularLocation>
</comment>
<keyword evidence="2" id="KW-0964">Secreted</keyword>
<dbReference type="InterPro" id="IPR009233">
    <property type="entry name" value="Competence_ComX_Bacillus"/>
</dbReference>
<organism evidence="10 11">
    <name type="scientific">Bacillus pumilus</name>
    <name type="common">Bacillus mesentericus</name>
    <dbReference type="NCBI Taxonomy" id="1408"/>
    <lineage>
        <taxon>Bacteria</taxon>
        <taxon>Bacillati</taxon>
        <taxon>Bacillota</taxon>
        <taxon>Bacilli</taxon>
        <taxon>Bacillales</taxon>
        <taxon>Bacillaceae</taxon>
        <taxon>Bacillus</taxon>
    </lineage>
</organism>
<evidence type="ECO:0000256" key="7">
    <source>
        <dbReference type="ARBA" id="ARBA00029483"/>
    </source>
</evidence>